<dbReference type="STRING" id="228959.SAMN05421797_101351"/>
<name>A0A1N6PAC1_9FLAO</name>
<sequence length="498" mass="56955">MIAEWKVKKEIIAFLEQKVPNHIEFTYDELTLSLLKGSIAFNDVEVVNLGKQTSSCEIKINANQFAIKGFNYWKMLFEKSIFIKSLTLSKPHLKFRTCPKRPDNKDEIKNNPIKLIKEIFIEDLILDSGIVEVWDSEEKVELISVESIKLHLNNVATNPDIITKYLPFTSSKYNIEFKNFNAPLGKYEKLQMASMVMKDSTINITDLSLFTVYSKTELSKEITYERDHVNLSVPVIEIENHNYSVANDSIHIYFKELLFTQPNLEIYRDKSNLEDLENKLLYGKLLQKLPFKLAIDSVLIKKGTIVYEEDIPNNTKAGALNFDKLNANIGHLSNIKNEKPLNIQLNANLMGTGKLHLNWQFDVHDPKSAFQISGELSKFNTVSLNDFLVPNLRTQTTGTIDQFYFTISGNEDVAVGDIKMSYDDFKFEVLNKDRNGVKKVLSFIGNLLVSDGSKADEYGYRYGDISAERVKNKSFFNYLWISIKDGLLSVLTGNGKKE</sequence>
<proteinExistence type="predicted"/>
<evidence type="ECO:0000313" key="1">
    <source>
        <dbReference type="EMBL" id="SIQ01301.1"/>
    </source>
</evidence>
<reference evidence="2" key="1">
    <citation type="submission" date="2017-01" db="EMBL/GenBank/DDBJ databases">
        <authorList>
            <person name="Varghese N."/>
            <person name="Submissions S."/>
        </authorList>
    </citation>
    <scope>NUCLEOTIDE SEQUENCE [LARGE SCALE GENOMIC DNA]</scope>
    <source>
        <strain evidence="2">DSM 15366</strain>
    </source>
</reference>
<evidence type="ECO:0008006" key="3">
    <source>
        <dbReference type="Google" id="ProtNLM"/>
    </source>
</evidence>
<dbReference type="Proteomes" id="UP000186953">
    <property type="component" value="Unassembled WGS sequence"/>
</dbReference>
<dbReference type="EMBL" id="FTMA01000001">
    <property type="protein sequence ID" value="SIQ01301.1"/>
    <property type="molecule type" value="Genomic_DNA"/>
</dbReference>
<evidence type="ECO:0000313" key="2">
    <source>
        <dbReference type="Proteomes" id="UP000186953"/>
    </source>
</evidence>
<keyword evidence="2" id="KW-1185">Reference proteome</keyword>
<organism evidence="1 2">
    <name type="scientific">Maribacter ulvicola</name>
    <dbReference type="NCBI Taxonomy" id="228959"/>
    <lineage>
        <taxon>Bacteria</taxon>
        <taxon>Pseudomonadati</taxon>
        <taxon>Bacteroidota</taxon>
        <taxon>Flavobacteriia</taxon>
        <taxon>Flavobacteriales</taxon>
        <taxon>Flavobacteriaceae</taxon>
        <taxon>Maribacter</taxon>
    </lineage>
</organism>
<gene>
    <name evidence="1" type="ORF">SAMN05421797_101351</name>
</gene>
<accession>A0A1N6PAC1</accession>
<dbReference type="AlphaFoldDB" id="A0A1N6PAC1"/>
<protein>
    <recommendedName>
        <fullName evidence="3">AsmA-like C-terminal region</fullName>
    </recommendedName>
</protein>